<dbReference type="EMBL" id="LT907782">
    <property type="protein sequence ID" value="SNX59319.1"/>
    <property type="molecule type" value="Genomic_DNA"/>
</dbReference>
<accession>A0A285BVS4</accession>
<name>A0A285BVS4_9PROT</name>
<dbReference type="AlphaFoldDB" id="A0A285BVS4"/>
<gene>
    <name evidence="1" type="ORF">SAMN06296273_0757</name>
</gene>
<dbReference type="Proteomes" id="UP000242498">
    <property type="component" value="Chromosome I"/>
</dbReference>
<sequence length="53" mass="6460">MDYGLFCWNFRNIQRKFFVYSVEVNDRLELSDEQWQIVYLLLGFAIPGLVKKR</sequence>
<evidence type="ECO:0000313" key="1">
    <source>
        <dbReference type="EMBL" id="SNX59319.1"/>
    </source>
</evidence>
<organism evidence="1 2">
    <name type="scientific">Nitrosomonas ureae</name>
    <dbReference type="NCBI Taxonomy" id="44577"/>
    <lineage>
        <taxon>Bacteria</taxon>
        <taxon>Pseudomonadati</taxon>
        <taxon>Pseudomonadota</taxon>
        <taxon>Betaproteobacteria</taxon>
        <taxon>Nitrosomonadales</taxon>
        <taxon>Nitrosomonadaceae</taxon>
        <taxon>Nitrosomonas</taxon>
    </lineage>
</organism>
<evidence type="ECO:0000313" key="2">
    <source>
        <dbReference type="Proteomes" id="UP000242498"/>
    </source>
</evidence>
<proteinExistence type="predicted"/>
<reference evidence="1 2" key="1">
    <citation type="submission" date="2017-08" db="EMBL/GenBank/DDBJ databases">
        <authorList>
            <person name="de Groot N.N."/>
        </authorList>
    </citation>
    <scope>NUCLEOTIDE SEQUENCE [LARGE SCALE GENOMIC DNA]</scope>
    <source>
        <strain evidence="1 2">Nm15</strain>
    </source>
</reference>
<protein>
    <submittedName>
        <fullName evidence="1">Uncharacterized protein</fullName>
    </submittedName>
</protein>